<dbReference type="OrthoDB" id="679959at2759"/>
<keyword evidence="10" id="KW-1185">Reference proteome</keyword>
<dbReference type="GO" id="GO:0016020">
    <property type="term" value="C:membrane"/>
    <property type="evidence" value="ECO:0007669"/>
    <property type="project" value="UniProtKB-SubCell"/>
</dbReference>
<sequence length="384" mass="42535">MGGRCSKPRGGDDGSVTPNLADLAQYETACGADPRLTNFDTALHRTANRVISTLAVDVGRQSLSFTSLQEVTNSQLELNQHVVRLLLECQDDMWDDKDLSGLINDYFETSNQASRFCNVLDKCLARARDSQLILQFAVSHFEAEEEEEEEEKREKECEVGLEGTKYAKTLRELEKFKAAGDPFTADFFELLQSVSDRQFGLLKKLRDRKKKVEKKLKSSETWRRVSNALFVAAFVSALIFSVVAAAVAAPPVVTALAGVLTVPIGSVGKWVDSLWKKYQKELKGQKELLGLMGGSTRIAVLEVQTIQVLVDKFENKIESLMQNAEFAFGGDEALRLAVGEIKGGIEGFMKAVEDLREQSHTCSKDIGMARIILSQKLLSRSNGD</sequence>
<evidence type="ECO:0000313" key="7">
    <source>
        <dbReference type="EMBL" id="OWM66339.1"/>
    </source>
</evidence>
<evidence type="ECO:0000256" key="3">
    <source>
        <dbReference type="ARBA" id="ARBA00022692"/>
    </source>
</evidence>
<gene>
    <name evidence="7" type="ORF">CDL15_Pgr013556</name>
    <name evidence="8" type="ORF">CRG98_037993</name>
</gene>
<dbReference type="EMBL" id="MTKT01005554">
    <property type="protein sequence ID" value="OWM66339.1"/>
    <property type="molecule type" value="Genomic_DNA"/>
</dbReference>
<evidence type="ECO:0000313" key="9">
    <source>
        <dbReference type="Proteomes" id="UP000197138"/>
    </source>
</evidence>
<evidence type="ECO:0000313" key="8">
    <source>
        <dbReference type="EMBL" id="PKI41593.1"/>
    </source>
</evidence>
<organism evidence="7 9">
    <name type="scientific">Punica granatum</name>
    <name type="common">Pomegranate</name>
    <dbReference type="NCBI Taxonomy" id="22663"/>
    <lineage>
        <taxon>Eukaryota</taxon>
        <taxon>Viridiplantae</taxon>
        <taxon>Streptophyta</taxon>
        <taxon>Embryophyta</taxon>
        <taxon>Tracheophyta</taxon>
        <taxon>Spermatophyta</taxon>
        <taxon>Magnoliopsida</taxon>
        <taxon>eudicotyledons</taxon>
        <taxon>Gunneridae</taxon>
        <taxon>Pentapetalae</taxon>
        <taxon>rosids</taxon>
        <taxon>malvids</taxon>
        <taxon>Myrtales</taxon>
        <taxon>Lythraceae</taxon>
        <taxon>Punica</taxon>
    </lineage>
</organism>
<name>A0A218W1E5_PUNGR</name>
<dbReference type="PANTHER" id="PTHR31113:SF32">
    <property type="entry name" value="UPF0496 PLANT-LIKE PROTEIN"/>
    <property type="match status" value="1"/>
</dbReference>
<evidence type="ECO:0000256" key="1">
    <source>
        <dbReference type="ARBA" id="ARBA00004370"/>
    </source>
</evidence>
<dbReference type="Pfam" id="PF05055">
    <property type="entry name" value="DUF677"/>
    <property type="match status" value="1"/>
</dbReference>
<dbReference type="Proteomes" id="UP000233551">
    <property type="component" value="Unassembled WGS sequence"/>
</dbReference>
<dbReference type="InterPro" id="IPR007749">
    <property type="entry name" value="DUF677"/>
</dbReference>
<evidence type="ECO:0000256" key="6">
    <source>
        <dbReference type="SAM" id="Phobius"/>
    </source>
</evidence>
<feature type="transmembrane region" description="Helical" evidence="6">
    <location>
        <begin position="252"/>
        <end position="271"/>
    </location>
</feature>
<proteinExistence type="inferred from homology"/>
<dbReference type="EMBL" id="PGOL01003342">
    <property type="protein sequence ID" value="PKI41593.1"/>
    <property type="molecule type" value="Genomic_DNA"/>
</dbReference>
<reference evidence="7" key="2">
    <citation type="submission" date="2017-06" db="EMBL/GenBank/DDBJ databases">
        <title>The pomegranate genome and the genomics of punicalagin biosynthesis.</title>
        <authorList>
            <person name="Xu C."/>
        </authorList>
    </citation>
    <scope>NUCLEOTIDE SEQUENCE [LARGE SCALE GENOMIC DNA]</scope>
    <source>
        <tissue evidence="7">Fresh leaf</tissue>
    </source>
</reference>
<comment type="subcellular location">
    <subcellularLocation>
        <location evidence="1">Membrane</location>
    </subcellularLocation>
</comment>
<reference evidence="8 10" key="3">
    <citation type="submission" date="2017-11" db="EMBL/GenBank/DDBJ databases">
        <title>De-novo sequencing of pomegranate (Punica granatum L.) genome.</title>
        <authorList>
            <person name="Akparov Z."/>
            <person name="Amiraslanov A."/>
            <person name="Hajiyeva S."/>
            <person name="Abbasov M."/>
            <person name="Kaur K."/>
            <person name="Hamwieh A."/>
            <person name="Solovyev V."/>
            <person name="Salamov A."/>
            <person name="Braich B."/>
            <person name="Kosarev P."/>
            <person name="Mahmoud A."/>
            <person name="Hajiyev E."/>
            <person name="Babayeva S."/>
            <person name="Izzatullayeva V."/>
            <person name="Mammadov A."/>
            <person name="Mammadov A."/>
            <person name="Sharifova S."/>
            <person name="Ojaghi J."/>
            <person name="Eynullazada K."/>
            <person name="Bayramov B."/>
            <person name="Abdulazimova A."/>
            <person name="Shahmuradov I."/>
        </authorList>
    </citation>
    <scope>NUCLEOTIDE SEQUENCE [LARGE SCALE GENOMIC DNA]</scope>
    <source>
        <strain evidence="8">AG2017</strain>
        <strain evidence="10">cv. AG2017</strain>
        <tissue evidence="8">Leaf</tissue>
    </source>
</reference>
<comment type="similarity">
    <text evidence="2">Belongs to the UPF0496 family.</text>
</comment>
<protein>
    <submittedName>
        <fullName evidence="7">Uncharacterized protein</fullName>
    </submittedName>
</protein>
<dbReference type="AlphaFoldDB" id="A0A218W1E5"/>
<evidence type="ECO:0000256" key="2">
    <source>
        <dbReference type="ARBA" id="ARBA00009074"/>
    </source>
</evidence>
<comment type="caution">
    <text evidence="7">The sequence shown here is derived from an EMBL/GenBank/DDBJ whole genome shotgun (WGS) entry which is preliminary data.</text>
</comment>
<evidence type="ECO:0000256" key="5">
    <source>
        <dbReference type="ARBA" id="ARBA00023136"/>
    </source>
</evidence>
<accession>A0A218W1E5</accession>
<evidence type="ECO:0000313" key="10">
    <source>
        <dbReference type="Proteomes" id="UP000233551"/>
    </source>
</evidence>
<reference evidence="9" key="1">
    <citation type="journal article" date="2017" name="Plant J.">
        <title>The pomegranate (Punica granatum L.) genome and the genomics of punicalagin biosynthesis.</title>
        <authorList>
            <person name="Qin G."/>
            <person name="Xu C."/>
            <person name="Ming R."/>
            <person name="Tang H."/>
            <person name="Guyot R."/>
            <person name="Kramer E.M."/>
            <person name="Hu Y."/>
            <person name="Yi X."/>
            <person name="Qi Y."/>
            <person name="Xu X."/>
            <person name="Gao Z."/>
            <person name="Pan H."/>
            <person name="Jian J."/>
            <person name="Tian Y."/>
            <person name="Yue Z."/>
            <person name="Xu Y."/>
        </authorList>
    </citation>
    <scope>NUCLEOTIDE SEQUENCE [LARGE SCALE GENOMIC DNA]</scope>
    <source>
        <strain evidence="9">cv. Dabenzi</strain>
    </source>
</reference>
<dbReference type="GeneID" id="116201085"/>
<keyword evidence="4 6" id="KW-1133">Transmembrane helix</keyword>
<feature type="transmembrane region" description="Helical" evidence="6">
    <location>
        <begin position="225"/>
        <end position="246"/>
    </location>
</feature>
<evidence type="ECO:0000256" key="4">
    <source>
        <dbReference type="ARBA" id="ARBA00022989"/>
    </source>
</evidence>
<dbReference type="STRING" id="22663.A0A218W1E5"/>
<keyword evidence="5 6" id="KW-0472">Membrane</keyword>
<dbReference type="Proteomes" id="UP000197138">
    <property type="component" value="Unassembled WGS sequence"/>
</dbReference>
<keyword evidence="3 6" id="KW-0812">Transmembrane</keyword>
<dbReference type="PANTHER" id="PTHR31113">
    <property type="entry name" value="UPF0496 PROTEIN 3-RELATED"/>
    <property type="match status" value="1"/>
</dbReference>